<comment type="function">
    <text evidence="9">Catalyzes the ATP-dependent phosphorylation of N-acetyl-L-glutamate.</text>
</comment>
<evidence type="ECO:0000313" key="12">
    <source>
        <dbReference type="Proteomes" id="UP000051160"/>
    </source>
</evidence>
<comment type="similarity">
    <text evidence="9">Belongs to the acetylglutamate kinase family. ArgB subfamily.</text>
</comment>
<dbReference type="NCBIfam" id="TIGR00761">
    <property type="entry name" value="argB"/>
    <property type="match status" value="1"/>
</dbReference>
<keyword evidence="9" id="KW-0963">Cytoplasm</keyword>
<dbReference type="PANTHER" id="PTHR23342">
    <property type="entry name" value="N-ACETYLGLUTAMATE SYNTHASE"/>
    <property type="match status" value="1"/>
</dbReference>
<evidence type="ECO:0000256" key="9">
    <source>
        <dbReference type="HAMAP-Rule" id="MF_00082"/>
    </source>
</evidence>
<comment type="catalytic activity">
    <reaction evidence="8 9">
        <text>N-acetyl-L-glutamate + ATP = N-acetyl-L-glutamyl 5-phosphate + ADP</text>
        <dbReference type="Rhea" id="RHEA:14629"/>
        <dbReference type="ChEBI" id="CHEBI:30616"/>
        <dbReference type="ChEBI" id="CHEBI:44337"/>
        <dbReference type="ChEBI" id="CHEBI:57936"/>
        <dbReference type="ChEBI" id="CHEBI:456216"/>
        <dbReference type="EC" id="2.7.2.8"/>
    </reaction>
</comment>
<sequence length="247" mass="26286">MNLVIVKIGGNAIQQLNSEFFNQLREWRQAGKKVLLIHGGGPQISKLAKQLNIPTNKQNGIRVTDEQTLALTKMVLLGDAQPALLTRLAEAGLAAVGLNAADQQLLTGHYLDQAHYGAVGGIDTVNELILSKMLTDQIGVLAPLALTKNGEWLNVNADTAAADIARLLKATQLYLLTDVPGVLKNGHVISALIPQDVSDLIEEHVITAGMQPKLSAAVKAVHAGVQAVKITDQLTHPGTTLKMEATK</sequence>
<organism evidence="11 12">
    <name type="scientific">Secundilactobacillus odoratitofui DSM 19909 = JCM 15043</name>
    <dbReference type="NCBI Taxonomy" id="1423776"/>
    <lineage>
        <taxon>Bacteria</taxon>
        <taxon>Bacillati</taxon>
        <taxon>Bacillota</taxon>
        <taxon>Bacilli</taxon>
        <taxon>Lactobacillales</taxon>
        <taxon>Lactobacillaceae</taxon>
        <taxon>Secundilactobacillus</taxon>
    </lineage>
</organism>
<comment type="caution">
    <text evidence="11">The sequence shown here is derived from an EMBL/GenBank/DDBJ whole genome shotgun (WGS) entry which is preliminary data.</text>
</comment>
<keyword evidence="2 9" id="KW-0055">Arginine biosynthesis</keyword>
<evidence type="ECO:0000313" key="11">
    <source>
        <dbReference type="EMBL" id="KRK97381.1"/>
    </source>
</evidence>
<name>A0A0R1LNE1_9LACO</name>
<evidence type="ECO:0000256" key="5">
    <source>
        <dbReference type="ARBA" id="ARBA00022741"/>
    </source>
</evidence>
<feature type="binding site" evidence="9">
    <location>
        <begin position="40"/>
        <end position="41"/>
    </location>
    <ligand>
        <name>substrate</name>
    </ligand>
</feature>
<dbReference type="PATRIC" id="fig|1423776.4.peg.1419"/>
<dbReference type="EC" id="2.7.2.8" evidence="9"/>
<gene>
    <name evidence="9" type="primary">argB</name>
    <name evidence="11" type="ORF">FD04_GL001400</name>
</gene>
<dbReference type="PIRSF" id="PIRSF000728">
    <property type="entry name" value="NAGK"/>
    <property type="match status" value="1"/>
</dbReference>
<dbReference type="InterPro" id="IPR001048">
    <property type="entry name" value="Asp/Glu/Uridylate_kinase"/>
</dbReference>
<dbReference type="SUPFAM" id="SSF53633">
    <property type="entry name" value="Carbamate kinase-like"/>
    <property type="match status" value="1"/>
</dbReference>
<proteinExistence type="inferred from homology"/>
<feature type="domain" description="Aspartate/glutamate/uridylate kinase" evidence="10">
    <location>
        <begin position="2"/>
        <end position="232"/>
    </location>
</feature>
<feature type="binding site" evidence="9">
    <location>
        <position position="62"/>
    </location>
    <ligand>
        <name>substrate</name>
    </ligand>
</feature>
<evidence type="ECO:0000256" key="6">
    <source>
        <dbReference type="ARBA" id="ARBA00022777"/>
    </source>
</evidence>
<keyword evidence="3 9" id="KW-0028">Amino-acid biosynthesis</keyword>
<keyword evidence="4 9" id="KW-0808">Transferase</keyword>
<evidence type="ECO:0000256" key="2">
    <source>
        <dbReference type="ARBA" id="ARBA00022571"/>
    </source>
</evidence>
<comment type="pathway">
    <text evidence="1 9">Amino-acid biosynthesis; L-arginine biosynthesis; N(2)-acetyl-L-ornithine from L-glutamate: step 2/4.</text>
</comment>
<evidence type="ECO:0000256" key="4">
    <source>
        <dbReference type="ARBA" id="ARBA00022679"/>
    </source>
</evidence>
<dbReference type="InterPro" id="IPR036393">
    <property type="entry name" value="AceGlu_kinase-like_sf"/>
</dbReference>
<evidence type="ECO:0000259" key="10">
    <source>
        <dbReference type="Pfam" id="PF00696"/>
    </source>
</evidence>
<dbReference type="RefSeq" id="WP_054700375.1">
    <property type="nucleotide sequence ID" value="NZ_AZEE01000029.1"/>
</dbReference>
<dbReference type="CDD" id="cd04238">
    <property type="entry name" value="AAK_NAGK-like"/>
    <property type="match status" value="1"/>
</dbReference>
<dbReference type="GO" id="GO:0005524">
    <property type="term" value="F:ATP binding"/>
    <property type="evidence" value="ECO:0007669"/>
    <property type="project" value="UniProtKB-UniRule"/>
</dbReference>
<dbReference type="EMBL" id="AZEE01000029">
    <property type="protein sequence ID" value="KRK97381.1"/>
    <property type="molecule type" value="Genomic_DNA"/>
</dbReference>
<dbReference type="AlphaFoldDB" id="A0A0R1LNE1"/>
<dbReference type="STRING" id="1423776.FD04_GL001400"/>
<dbReference type="UniPathway" id="UPA00068">
    <property type="reaction ID" value="UER00107"/>
</dbReference>
<dbReference type="OrthoDB" id="9803155at2"/>
<dbReference type="GO" id="GO:0003991">
    <property type="term" value="F:acetylglutamate kinase activity"/>
    <property type="evidence" value="ECO:0007669"/>
    <property type="project" value="UniProtKB-UniRule"/>
</dbReference>
<keyword evidence="5 9" id="KW-0547">Nucleotide-binding</keyword>
<protein>
    <recommendedName>
        <fullName evidence="9">Acetylglutamate kinase</fullName>
        <ecNumber evidence="9">2.7.2.8</ecNumber>
    </recommendedName>
    <alternativeName>
        <fullName evidence="9">N-acetyl-L-glutamate 5-phosphotransferase</fullName>
    </alternativeName>
    <alternativeName>
        <fullName evidence="9">NAG kinase</fullName>
        <shortName evidence="9">NAGK</shortName>
    </alternativeName>
</protein>
<dbReference type="InterPro" id="IPR004662">
    <property type="entry name" value="AcgluKinase_fam"/>
</dbReference>
<comment type="subcellular location">
    <subcellularLocation>
        <location evidence="9">Cytoplasm</location>
    </subcellularLocation>
</comment>
<evidence type="ECO:0000256" key="8">
    <source>
        <dbReference type="ARBA" id="ARBA00048141"/>
    </source>
</evidence>
<evidence type="ECO:0000256" key="3">
    <source>
        <dbReference type="ARBA" id="ARBA00022605"/>
    </source>
</evidence>
<dbReference type="Pfam" id="PF00696">
    <property type="entry name" value="AA_kinase"/>
    <property type="match status" value="1"/>
</dbReference>
<feature type="site" description="Transition state stabilizer" evidence="9">
    <location>
        <position position="7"/>
    </location>
</feature>
<feature type="binding site" evidence="9">
    <location>
        <position position="154"/>
    </location>
    <ligand>
        <name>substrate</name>
    </ligand>
</feature>
<evidence type="ECO:0000256" key="1">
    <source>
        <dbReference type="ARBA" id="ARBA00004828"/>
    </source>
</evidence>
<dbReference type="InterPro" id="IPR037528">
    <property type="entry name" value="ArgB"/>
</dbReference>
<keyword evidence="6 9" id="KW-0418">Kinase</keyword>
<dbReference type="HAMAP" id="MF_00082">
    <property type="entry name" value="ArgB"/>
    <property type="match status" value="1"/>
</dbReference>
<dbReference type="Gene3D" id="3.40.1160.10">
    <property type="entry name" value="Acetylglutamate kinase-like"/>
    <property type="match status" value="1"/>
</dbReference>
<keyword evidence="12" id="KW-1185">Reference proteome</keyword>
<dbReference type="GO" id="GO:0005737">
    <property type="term" value="C:cytoplasm"/>
    <property type="evidence" value="ECO:0007669"/>
    <property type="project" value="UniProtKB-SubCell"/>
</dbReference>
<dbReference type="Proteomes" id="UP000051160">
    <property type="component" value="Unassembled WGS sequence"/>
</dbReference>
<dbReference type="PANTHER" id="PTHR23342:SF0">
    <property type="entry name" value="N-ACETYLGLUTAMATE SYNTHASE, MITOCHONDRIAL"/>
    <property type="match status" value="1"/>
</dbReference>
<feature type="site" description="Transition state stabilizer" evidence="9">
    <location>
        <position position="213"/>
    </location>
</feature>
<evidence type="ECO:0000256" key="7">
    <source>
        <dbReference type="ARBA" id="ARBA00022840"/>
    </source>
</evidence>
<keyword evidence="7 9" id="KW-0067">ATP-binding</keyword>
<dbReference type="GO" id="GO:0042450">
    <property type="term" value="P:L-arginine biosynthetic process via ornithine"/>
    <property type="evidence" value="ECO:0007669"/>
    <property type="project" value="UniProtKB-UniRule"/>
</dbReference>
<accession>A0A0R1LNE1</accession>
<reference evidence="11 12" key="1">
    <citation type="journal article" date="2015" name="Genome Announc.">
        <title>Expanding the biotechnology potential of lactobacilli through comparative genomics of 213 strains and associated genera.</title>
        <authorList>
            <person name="Sun Z."/>
            <person name="Harris H.M."/>
            <person name="McCann A."/>
            <person name="Guo C."/>
            <person name="Argimon S."/>
            <person name="Zhang W."/>
            <person name="Yang X."/>
            <person name="Jeffery I.B."/>
            <person name="Cooney J.C."/>
            <person name="Kagawa T.F."/>
            <person name="Liu W."/>
            <person name="Song Y."/>
            <person name="Salvetti E."/>
            <person name="Wrobel A."/>
            <person name="Rasinkangas P."/>
            <person name="Parkhill J."/>
            <person name="Rea M.C."/>
            <person name="O'Sullivan O."/>
            <person name="Ritari J."/>
            <person name="Douillard F.P."/>
            <person name="Paul Ross R."/>
            <person name="Yang R."/>
            <person name="Briner A.E."/>
            <person name="Felis G.E."/>
            <person name="de Vos W.M."/>
            <person name="Barrangou R."/>
            <person name="Klaenhammer T.R."/>
            <person name="Caufield P.W."/>
            <person name="Cui Y."/>
            <person name="Zhang H."/>
            <person name="O'Toole P.W."/>
        </authorList>
    </citation>
    <scope>NUCLEOTIDE SEQUENCE [LARGE SCALE GENOMIC DNA]</scope>
    <source>
        <strain evidence="11 12">DSM 19909</strain>
    </source>
</reference>